<dbReference type="Proteomes" id="UP000307173">
    <property type="component" value="Unassembled WGS sequence"/>
</dbReference>
<evidence type="ECO:0000313" key="2">
    <source>
        <dbReference type="Proteomes" id="UP000307173"/>
    </source>
</evidence>
<proteinExistence type="predicted"/>
<protein>
    <submittedName>
        <fullName evidence="1">Uncharacterized protein</fullName>
    </submittedName>
</protein>
<organism evidence="1 2">
    <name type="scientific">Pichia inconspicua</name>
    <dbReference type="NCBI Taxonomy" id="52247"/>
    <lineage>
        <taxon>Eukaryota</taxon>
        <taxon>Fungi</taxon>
        <taxon>Dikarya</taxon>
        <taxon>Ascomycota</taxon>
        <taxon>Saccharomycotina</taxon>
        <taxon>Pichiomycetes</taxon>
        <taxon>Pichiales</taxon>
        <taxon>Pichiaceae</taxon>
        <taxon>Pichia</taxon>
    </lineage>
</organism>
<keyword evidence="2" id="KW-1185">Reference proteome</keyword>
<sequence>MEGTIGSTILSIKFSTVPARLFLTSTGVSECIFKVADTTPRYYIKIFNKRMFRLIIGKIQSVIELKIHYISDTYFEYKPNSTISNTINN</sequence>
<comment type="caution">
    <text evidence="1">The sequence shown here is derived from an EMBL/GenBank/DDBJ whole genome shotgun (WGS) entry which is preliminary data.</text>
</comment>
<gene>
    <name evidence="1" type="ORF">CANINC_003831</name>
</gene>
<accession>A0A4T0WXW9</accession>
<reference evidence="1 2" key="1">
    <citation type="journal article" date="2019" name="Front. Genet.">
        <title>Whole-Genome Sequencing of the Opportunistic Yeast Pathogen Candida inconspicua Uncovers Its Hybrid Origin.</title>
        <authorList>
            <person name="Mixao V."/>
            <person name="Hansen A.P."/>
            <person name="Saus E."/>
            <person name="Boekhout T."/>
            <person name="Lass-Florl C."/>
            <person name="Gabaldon T."/>
        </authorList>
    </citation>
    <scope>NUCLEOTIDE SEQUENCE [LARGE SCALE GENOMIC DNA]</scope>
    <source>
        <strain evidence="1 2">CBS 180</strain>
    </source>
</reference>
<name>A0A4T0WXW9_9ASCO</name>
<dbReference type="AlphaFoldDB" id="A0A4T0WXW9"/>
<dbReference type="EMBL" id="SELW01000599">
    <property type="protein sequence ID" value="TID19260.1"/>
    <property type="molecule type" value="Genomic_DNA"/>
</dbReference>
<evidence type="ECO:0000313" key="1">
    <source>
        <dbReference type="EMBL" id="TID19260.1"/>
    </source>
</evidence>